<reference evidence="3" key="1">
    <citation type="submission" date="2017-02" db="EMBL/GenBank/DDBJ databases">
        <authorList>
            <person name="Tafer H."/>
            <person name="Lopandic K."/>
        </authorList>
    </citation>
    <scope>NUCLEOTIDE SEQUENCE [LARGE SCALE GENOMIC DNA]</scope>
    <source>
        <strain evidence="3">CBS 366.77</strain>
    </source>
</reference>
<name>A0A3A2ZFH9_9EURO</name>
<dbReference type="EMBL" id="MVGC01000234">
    <property type="protein sequence ID" value="RJE21350.1"/>
    <property type="molecule type" value="Genomic_DNA"/>
</dbReference>
<feature type="region of interest" description="Disordered" evidence="1">
    <location>
        <begin position="541"/>
        <end position="569"/>
    </location>
</feature>
<feature type="compositionally biased region" description="Polar residues" evidence="1">
    <location>
        <begin position="546"/>
        <end position="557"/>
    </location>
</feature>
<evidence type="ECO:0000313" key="3">
    <source>
        <dbReference type="Proteomes" id="UP000266188"/>
    </source>
</evidence>
<evidence type="ECO:0000313" key="2">
    <source>
        <dbReference type="EMBL" id="RJE21350.1"/>
    </source>
</evidence>
<feature type="region of interest" description="Disordered" evidence="1">
    <location>
        <begin position="656"/>
        <end position="684"/>
    </location>
</feature>
<organism evidence="2 3">
    <name type="scientific">Aspergillus sclerotialis</name>
    <dbReference type="NCBI Taxonomy" id="2070753"/>
    <lineage>
        <taxon>Eukaryota</taxon>
        <taxon>Fungi</taxon>
        <taxon>Dikarya</taxon>
        <taxon>Ascomycota</taxon>
        <taxon>Pezizomycotina</taxon>
        <taxon>Eurotiomycetes</taxon>
        <taxon>Eurotiomycetidae</taxon>
        <taxon>Eurotiales</taxon>
        <taxon>Aspergillaceae</taxon>
        <taxon>Aspergillus</taxon>
        <taxon>Aspergillus subgen. Polypaecilum</taxon>
    </lineage>
</organism>
<sequence length="684" mass="75874">MAASFQGPEPQLKIPPSYSCENSWRSSFSTTQSPPLQFFPQFSSDSEIEVWLSVFIGDLDPVSPRLDHARFSAKVNEEVFEIKDIRTSTDSSTRSIDSNSSREIPQRRLSEDLVAFDSIQQLANNFTGEVLACVKGGCSVCRKENPQFVVYRPLSATKSGYFELPDFAQVGRLISVIASHTSHITDKAEIDWSIGNIPNEHPYVCTLGVPVCDAEAECSRVAAVKAQAYIDAILEGRMKPKSVSSKLSLLDLASPRDESFSSNPDDERASSDYFGDVSLIDSSFSTSDSGDGRLYTVGMIAFVGRPSLQIDGPPKPGQLGCLIYSSTWPKSLLPGPSKNEADDAIDYCRIAGSHEQPILESAQYRCAVCCDLVPAKTLVHCPIGFTRTSANTTLEDSIQQPIMKLFQYVNGRWNFREVDSALGSKNDAQVFDFVVPICEADSVCEEVARTAAREFIKQLLPSESRLIFPGLEPDTDLKVLEYAFEDDVGWHRETPRLIVSKPVVDGLMTESPDRGEDPNDSTMSITKLRHLYEQRFGEEISKRDSLTSTRPRQSAEYNSPESEDPESDESAVWIYVRNDIEEASSEQGSETARQSRAEGDLAKRAERELLYQPMLCLDLWLIREAIYRDRSRVRSNAPSPATVLTSPETVALYQGSEGSQYDGDEGSFSGHSEDTEIWLADSEE</sequence>
<evidence type="ECO:0000256" key="1">
    <source>
        <dbReference type="SAM" id="MobiDB-lite"/>
    </source>
</evidence>
<dbReference type="AlphaFoldDB" id="A0A3A2ZFH9"/>
<proteinExistence type="predicted"/>
<dbReference type="OrthoDB" id="4186247at2759"/>
<protein>
    <submittedName>
        <fullName evidence="2">Uncharacterized protein</fullName>
    </submittedName>
</protein>
<comment type="caution">
    <text evidence="2">The sequence shown here is derived from an EMBL/GenBank/DDBJ whole genome shotgun (WGS) entry which is preliminary data.</text>
</comment>
<accession>A0A3A2ZFH9</accession>
<dbReference type="Proteomes" id="UP000266188">
    <property type="component" value="Unassembled WGS sequence"/>
</dbReference>
<keyword evidence="3" id="KW-1185">Reference proteome</keyword>
<gene>
    <name evidence="2" type="ORF">PHISCL_06307</name>
</gene>